<evidence type="ECO:0000313" key="1">
    <source>
        <dbReference type="EMBL" id="KAF3569191.1"/>
    </source>
</evidence>
<name>A0ABQ7DBH8_BRACR</name>
<dbReference type="Proteomes" id="UP000266723">
    <property type="component" value="Unassembled WGS sequence"/>
</dbReference>
<keyword evidence="2" id="KW-1185">Reference proteome</keyword>
<sequence length="71" mass="8073">MNLRKVWGSVWSRSNSCKDSTKAIQCLAYFCRMISSESEELSFMRVYGQRAQVPDSIIIDGICFLLSSLCL</sequence>
<comment type="caution">
    <text evidence="1">The sequence shown here is derived from an EMBL/GenBank/DDBJ whole genome shotgun (WGS) entry which is preliminary data.</text>
</comment>
<gene>
    <name evidence="1" type="ORF">DY000_02017373</name>
</gene>
<organism evidence="1 2">
    <name type="scientific">Brassica cretica</name>
    <name type="common">Mustard</name>
    <dbReference type="NCBI Taxonomy" id="69181"/>
    <lineage>
        <taxon>Eukaryota</taxon>
        <taxon>Viridiplantae</taxon>
        <taxon>Streptophyta</taxon>
        <taxon>Embryophyta</taxon>
        <taxon>Tracheophyta</taxon>
        <taxon>Spermatophyta</taxon>
        <taxon>Magnoliopsida</taxon>
        <taxon>eudicotyledons</taxon>
        <taxon>Gunneridae</taxon>
        <taxon>Pentapetalae</taxon>
        <taxon>rosids</taxon>
        <taxon>malvids</taxon>
        <taxon>Brassicales</taxon>
        <taxon>Brassicaceae</taxon>
        <taxon>Brassiceae</taxon>
        <taxon>Brassica</taxon>
    </lineage>
</organism>
<protein>
    <submittedName>
        <fullName evidence="1">Uncharacterized protein</fullName>
    </submittedName>
</protein>
<accession>A0ABQ7DBH8</accession>
<reference evidence="1 2" key="1">
    <citation type="journal article" date="2020" name="BMC Genomics">
        <title>Intraspecific diversification of the crop wild relative Brassica cretica Lam. using demographic model selection.</title>
        <authorList>
            <person name="Kioukis A."/>
            <person name="Michalopoulou V.A."/>
            <person name="Briers L."/>
            <person name="Pirintsos S."/>
            <person name="Studholme D.J."/>
            <person name="Pavlidis P."/>
            <person name="Sarris P.F."/>
        </authorList>
    </citation>
    <scope>NUCLEOTIDE SEQUENCE [LARGE SCALE GENOMIC DNA]</scope>
    <source>
        <strain evidence="2">cv. PFS-1207/04</strain>
    </source>
</reference>
<dbReference type="EMBL" id="QGKV02000759">
    <property type="protein sequence ID" value="KAF3569191.1"/>
    <property type="molecule type" value="Genomic_DNA"/>
</dbReference>
<evidence type="ECO:0000313" key="2">
    <source>
        <dbReference type="Proteomes" id="UP000266723"/>
    </source>
</evidence>
<proteinExistence type="predicted"/>